<feature type="transmembrane region" description="Helical" evidence="8">
    <location>
        <begin position="469"/>
        <end position="487"/>
    </location>
</feature>
<accession>A0A193C724</accession>
<feature type="transmembrane region" description="Helical" evidence="8">
    <location>
        <begin position="231"/>
        <end position="253"/>
    </location>
</feature>
<evidence type="ECO:0000256" key="2">
    <source>
        <dbReference type="ARBA" id="ARBA00007520"/>
    </source>
</evidence>
<proteinExistence type="inferred from homology"/>
<protein>
    <recommendedName>
        <fullName evidence="9">Major facilitator superfamily (MFS) profile domain-containing protein</fullName>
    </recommendedName>
</protein>
<dbReference type="Gene3D" id="1.20.1250.20">
    <property type="entry name" value="MFS general substrate transporter like domains"/>
    <property type="match status" value="1"/>
</dbReference>
<keyword evidence="5 8" id="KW-0812">Transmembrane</keyword>
<keyword evidence="6 8" id="KW-1133">Transmembrane helix</keyword>
<feature type="transmembrane region" description="Helical" evidence="8">
    <location>
        <begin position="205"/>
        <end position="225"/>
    </location>
</feature>
<dbReference type="InterPro" id="IPR036259">
    <property type="entry name" value="MFS_trans_sf"/>
</dbReference>
<feature type="transmembrane region" description="Helical" evidence="8">
    <location>
        <begin position="85"/>
        <end position="104"/>
    </location>
</feature>
<comment type="subcellular location">
    <subcellularLocation>
        <location evidence="1">Cell membrane</location>
        <topology evidence="1">Multi-pass membrane protein</topology>
    </subcellularLocation>
</comment>
<keyword evidence="7 8" id="KW-0472">Membrane</keyword>
<dbReference type="KEGG" id="aori:SD37_34225"/>
<evidence type="ECO:0000256" key="1">
    <source>
        <dbReference type="ARBA" id="ARBA00004651"/>
    </source>
</evidence>
<reference evidence="10 11" key="1">
    <citation type="journal article" date="2015" name="Genome Announc.">
        <title>Draft Genome Sequence of Norvancomycin-Producing Strain Amycolatopsis orientalis CPCC200066.</title>
        <authorList>
            <person name="Lei X."/>
            <person name="Yuan F."/>
            <person name="Shi Y."/>
            <person name="Li X."/>
            <person name="Wang L."/>
            <person name="Hong B."/>
        </authorList>
    </citation>
    <scope>NUCLEOTIDE SEQUENCE [LARGE SCALE GENOMIC DNA]</scope>
    <source>
        <strain evidence="10 11">B-37</strain>
    </source>
</reference>
<dbReference type="EMBL" id="CP016174">
    <property type="protein sequence ID" value="ANN20158.1"/>
    <property type="molecule type" value="Genomic_DNA"/>
</dbReference>
<sequence>MATEQEAQPGRLQGGQLRVIVVSIMVCMVLSALDLTIVSTAAPKIVGELDGLPYLSWLFNTYVIVAGVTTPLYGKLSDMFGTRRLYLFALSTFLLGSALSGLAQTMFQLVAFRAVQGIGAGGLTVLTITVIAEVVPPADRGKYMGMFGSVLGVGAIAGPLLGGLLTDALSWRWIFYINLPLGLIALVAIFRALKLPPKRSDRPIDFLGFALLAGLVVAITLVTSWGGGEYAWGSSTILLLIGASAVLLVLFVARQLTAPEPIMPPRMFKVSSVTLACLANVFVHTWATVVPAFVPLFVQLAMGRTATNTALLQLPNILALMVVSTVSGNLITKWRRYKWAPVLGTALGVVSLLLFASMTPDTSQFLLMAYMALFGIAIGLCMQPLLVAIQVTAPEADMGAAVAAGTFSQRIGGAVGFAVMAALFSGWLGSRLATVGLTEKTASADSLGSLSPQTQTLVHQAYADAISEVFLWTVPVVAAGLLISLLLKNIKVDEDVEIDV</sequence>
<evidence type="ECO:0000313" key="11">
    <source>
        <dbReference type="Proteomes" id="UP000093695"/>
    </source>
</evidence>
<dbReference type="RefSeq" id="WP_044856244.1">
    <property type="nucleotide sequence ID" value="NZ_CP016174.1"/>
</dbReference>
<keyword evidence="11" id="KW-1185">Reference proteome</keyword>
<dbReference type="InterPro" id="IPR020846">
    <property type="entry name" value="MFS_dom"/>
</dbReference>
<feature type="transmembrane region" description="Helical" evidence="8">
    <location>
        <begin position="339"/>
        <end position="359"/>
    </location>
</feature>
<dbReference type="FunFam" id="1.20.1720.10:FF:000004">
    <property type="entry name" value="EmrB/QacA family drug resistance transporter"/>
    <property type="match status" value="1"/>
</dbReference>
<organism evidence="10 11">
    <name type="scientific">Amycolatopsis orientalis</name>
    <name type="common">Nocardia orientalis</name>
    <dbReference type="NCBI Taxonomy" id="31958"/>
    <lineage>
        <taxon>Bacteria</taxon>
        <taxon>Bacillati</taxon>
        <taxon>Actinomycetota</taxon>
        <taxon>Actinomycetes</taxon>
        <taxon>Pseudonocardiales</taxon>
        <taxon>Pseudonocardiaceae</taxon>
        <taxon>Amycolatopsis</taxon>
    </lineage>
</organism>
<evidence type="ECO:0000256" key="6">
    <source>
        <dbReference type="ARBA" id="ARBA00022989"/>
    </source>
</evidence>
<dbReference type="InterPro" id="IPR001958">
    <property type="entry name" value="Tet-R_TetA/multi-R_MdtG-like"/>
</dbReference>
<gene>
    <name evidence="10" type="ORF">SD37_34225</name>
</gene>
<dbReference type="AlphaFoldDB" id="A0A193C724"/>
<dbReference type="Pfam" id="PF07690">
    <property type="entry name" value="MFS_1"/>
    <property type="match status" value="1"/>
</dbReference>
<comment type="similarity">
    <text evidence="2">Belongs to the major facilitator superfamily. TCR/Tet family.</text>
</comment>
<feature type="transmembrane region" description="Helical" evidence="8">
    <location>
        <begin position="54"/>
        <end position="73"/>
    </location>
</feature>
<dbReference type="PANTHER" id="PTHR23501:SF197">
    <property type="entry name" value="COMD"/>
    <property type="match status" value="1"/>
</dbReference>
<dbReference type="SUPFAM" id="SSF103473">
    <property type="entry name" value="MFS general substrate transporter"/>
    <property type="match status" value="1"/>
</dbReference>
<feature type="transmembrane region" description="Helical" evidence="8">
    <location>
        <begin position="310"/>
        <end position="332"/>
    </location>
</feature>
<dbReference type="PROSITE" id="PS50850">
    <property type="entry name" value="MFS"/>
    <property type="match status" value="1"/>
</dbReference>
<evidence type="ECO:0000256" key="4">
    <source>
        <dbReference type="ARBA" id="ARBA00022475"/>
    </source>
</evidence>
<dbReference type="eggNOG" id="COG0477">
    <property type="taxonomic scope" value="Bacteria"/>
</dbReference>
<dbReference type="GO" id="GO:0005886">
    <property type="term" value="C:plasma membrane"/>
    <property type="evidence" value="ECO:0007669"/>
    <property type="project" value="UniProtKB-SubCell"/>
</dbReference>
<evidence type="ECO:0000256" key="7">
    <source>
        <dbReference type="ARBA" id="ARBA00023136"/>
    </source>
</evidence>
<feature type="domain" description="Major facilitator superfamily (MFS) profile" evidence="9">
    <location>
        <begin position="20"/>
        <end position="492"/>
    </location>
</feature>
<feature type="transmembrane region" description="Helical" evidence="8">
    <location>
        <begin position="143"/>
        <end position="161"/>
    </location>
</feature>
<name>A0A193C724_AMYOR</name>
<evidence type="ECO:0000256" key="8">
    <source>
        <dbReference type="SAM" id="Phobius"/>
    </source>
</evidence>
<feature type="transmembrane region" description="Helical" evidence="8">
    <location>
        <begin position="410"/>
        <end position="428"/>
    </location>
</feature>
<dbReference type="NCBIfam" id="TIGR00711">
    <property type="entry name" value="efflux_EmrB"/>
    <property type="match status" value="1"/>
</dbReference>
<dbReference type="InterPro" id="IPR011701">
    <property type="entry name" value="MFS"/>
</dbReference>
<evidence type="ECO:0000256" key="5">
    <source>
        <dbReference type="ARBA" id="ARBA00022692"/>
    </source>
</evidence>
<dbReference type="PRINTS" id="PR01035">
    <property type="entry name" value="TCRTETA"/>
</dbReference>
<dbReference type="CDD" id="cd17502">
    <property type="entry name" value="MFS_Azr1_MDR_like"/>
    <property type="match status" value="1"/>
</dbReference>
<dbReference type="InterPro" id="IPR004638">
    <property type="entry name" value="EmrB-like"/>
</dbReference>
<feature type="transmembrane region" description="Helical" evidence="8">
    <location>
        <begin position="20"/>
        <end position="42"/>
    </location>
</feature>
<dbReference type="Proteomes" id="UP000093695">
    <property type="component" value="Chromosome"/>
</dbReference>
<evidence type="ECO:0000256" key="3">
    <source>
        <dbReference type="ARBA" id="ARBA00022448"/>
    </source>
</evidence>
<feature type="transmembrane region" description="Helical" evidence="8">
    <location>
        <begin position="273"/>
        <end position="298"/>
    </location>
</feature>
<feature type="transmembrane region" description="Helical" evidence="8">
    <location>
        <begin position="110"/>
        <end position="131"/>
    </location>
</feature>
<dbReference type="PANTHER" id="PTHR23501">
    <property type="entry name" value="MAJOR FACILITATOR SUPERFAMILY"/>
    <property type="match status" value="1"/>
</dbReference>
<keyword evidence="4" id="KW-1003">Cell membrane</keyword>
<feature type="transmembrane region" description="Helical" evidence="8">
    <location>
        <begin position="173"/>
        <end position="193"/>
    </location>
</feature>
<evidence type="ECO:0000313" key="10">
    <source>
        <dbReference type="EMBL" id="ANN20158.1"/>
    </source>
</evidence>
<keyword evidence="3" id="KW-0813">Transport</keyword>
<evidence type="ECO:0000259" key="9">
    <source>
        <dbReference type="PROSITE" id="PS50850"/>
    </source>
</evidence>
<dbReference type="Gene3D" id="1.20.1720.10">
    <property type="entry name" value="Multidrug resistance protein D"/>
    <property type="match status" value="1"/>
</dbReference>
<dbReference type="GO" id="GO:0022857">
    <property type="term" value="F:transmembrane transporter activity"/>
    <property type="evidence" value="ECO:0007669"/>
    <property type="project" value="InterPro"/>
</dbReference>
<feature type="transmembrane region" description="Helical" evidence="8">
    <location>
        <begin position="365"/>
        <end position="389"/>
    </location>
</feature>